<dbReference type="SUPFAM" id="SSF48208">
    <property type="entry name" value="Six-hairpin glycosidases"/>
    <property type="match status" value="1"/>
</dbReference>
<dbReference type="Pfam" id="PF07470">
    <property type="entry name" value="Glyco_hydro_88"/>
    <property type="match status" value="1"/>
</dbReference>
<feature type="signal peptide" evidence="2">
    <location>
        <begin position="1"/>
        <end position="17"/>
    </location>
</feature>
<feature type="chain" id="PRO_5025327962" description="Six-hairpin glycosidase" evidence="2">
    <location>
        <begin position="18"/>
        <end position="432"/>
    </location>
</feature>
<reference evidence="3" key="1">
    <citation type="journal article" date="2019" name="Environ. Microbiol.">
        <title>Fungal ecological strategies reflected in gene transcription - a case study of two litter decomposers.</title>
        <authorList>
            <person name="Barbi F."/>
            <person name="Kohler A."/>
            <person name="Barry K."/>
            <person name="Baskaran P."/>
            <person name="Daum C."/>
            <person name="Fauchery L."/>
            <person name="Ihrmark K."/>
            <person name="Kuo A."/>
            <person name="LaButti K."/>
            <person name="Lipzen A."/>
            <person name="Morin E."/>
            <person name="Grigoriev I.V."/>
            <person name="Henrissat B."/>
            <person name="Lindahl B."/>
            <person name="Martin F."/>
        </authorList>
    </citation>
    <scope>NUCLEOTIDE SEQUENCE</scope>
    <source>
        <strain evidence="3">JB14</strain>
    </source>
</reference>
<evidence type="ECO:0000313" key="3">
    <source>
        <dbReference type="EMBL" id="KAE9399155.1"/>
    </source>
</evidence>
<dbReference type="OrthoDB" id="4138492at2759"/>
<sequence>MSLRQVLCLLFFGLVSAQNLSDSQTANVTANLALGATHPWELGTRAQVLLEHDVPLFSVFSLTLPPSSIPSNTTAAISPVLSIAKSVVQNRTASNGNITGPQPLVADDSAGDPASIGPAVLLANWTNLGDGVDYAGAALDQLNFLYEKVPKTSDGAISHRTAEVQLWSDFVYMAPPFLAYYGLLTNNQTLLMDAYTQIKLYRNYLRDTAAGNLWAHIVLGNNSNGVPNDPGHWSTGNGWAAAGMLRVLASIQTSTFSSSMKSEQSDLQDWVSEIHAAIYPHLDPTSNLFFNYADEMNTFLDAASTALIASTVYRLSLLRGVHTHLPDAEKSRQALFNTTSSSSSSSSSNFTGFTHFSSDGWLTPVVNPDDFGNNGSDSPESEAFVLDLQATWTEWVNGGSQGANGAEKLGLGTNSGVMIFFMTAFSMSWILL</sequence>
<accession>A0A6A4HQX9</accession>
<dbReference type="InterPro" id="IPR010905">
    <property type="entry name" value="Glyco_hydro_88"/>
</dbReference>
<dbReference type="Gene3D" id="1.50.10.10">
    <property type="match status" value="1"/>
</dbReference>
<dbReference type="InterPro" id="IPR008928">
    <property type="entry name" value="6-hairpin_glycosidase_sf"/>
</dbReference>
<name>A0A6A4HQX9_9AGAR</name>
<dbReference type="EMBL" id="ML769473">
    <property type="protein sequence ID" value="KAE9399155.1"/>
    <property type="molecule type" value="Genomic_DNA"/>
</dbReference>
<dbReference type="AlphaFoldDB" id="A0A6A4HQX9"/>
<evidence type="ECO:0008006" key="5">
    <source>
        <dbReference type="Google" id="ProtNLM"/>
    </source>
</evidence>
<dbReference type="Proteomes" id="UP000799118">
    <property type="component" value="Unassembled WGS sequence"/>
</dbReference>
<proteinExistence type="predicted"/>
<protein>
    <recommendedName>
        <fullName evidence="5">Six-hairpin glycosidase</fullName>
    </recommendedName>
</protein>
<dbReference type="PANTHER" id="PTHR41814:SF1">
    <property type="entry name" value="CELLULASE"/>
    <property type="match status" value="1"/>
</dbReference>
<evidence type="ECO:0000256" key="1">
    <source>
        <dbReference type="ARBA" id="ARBA00022801"/>
    </source>
</evidence>
<gene>
    <name evidence="3" type="ORF">BT96DRAFT_920364</name>
</gene>
<keyword evidence="2" id="KW-0732">Signal</keyword>
<keyword evidence="1" id="KW-0378">Hydrolase</keyword>
<dbReference type="InterPro" id="IPR012341">
    <property type="entry name" value="6hp_glycosidase-like_sf"/>
</dbReference>
<evidence type="ECO:0000256" key="2">
    <source>
        <dbReference type="SAM" id="SignalP"/>
    </source>
</evidence>
<dbReference type="PANTHER" id="PTHR41814">
    <property type="entry name" value="EXPRESSED PROTEIN"/>
    <property type="match status" value="1"/>
</dbReference>
<evidence type="ECO:0000313" key="4">
    <source>
        <dbReference type="Proteomes" id="UP000799118"/>
    </source>
</evidence>
<organism evidence="3 4">
    <name type="scientific">Gymnopus androsaceus JB14</name>
    <dbReference type="NCBI Taxonomy" id="1447944"/>
    <lineage>
        <taxon>Eukaryota</taxon>
        <taxon>Fungi</taxon>
        <taxon>Dikarya</taxon>
        <taxon>Basidiomycota</taxon>
        <taxon>Agaricomycotina</taxon>
        <taxon>Agaricomycetes</taxon>
        <taxon>Agaricomycetidae</taxon>
        <taxon>Agaricales</taxon>
        <taxon>Marasmiineae</taxon>
        <taxon>Omphalotaceae</taxon>
        <taxon>Gymnopus</taxon>
    </lineage>
</organism>
<dbReference type="GO" id="GO:0005975">
    <property type="term" value="P:carbohydrate metabolic process"/>
    <property type="evidence" value="ECO:0007669"/>
    <property type="project" value="InterPro"/>
</dbReference>
<keyword evidence="4" id="KW-1185">Reference proteome</keyword>
<dbReference type="GO" id="GO:0016787">
    <property type="term" value="F:hydrolase activity"/>
    <property type="evidence" value="ECO:0007669"/>
    <property type="project" value="UniProtKB-KW"/>
</dbReference>